<sequence>MTVRALAVDFGTSNTVAVTRDSDGRATEVLFDGSPLLPSAVFAAPDGELLTGRDAMHSMRLAPERFEPNPKLRVDDGTVLLGDTEVTVERLFAAVLRRVADEAHWHGHGPVVLTHPAGWGPRRQAVLVAAADRAGLPNARLVAEPVAAAHHLTRTAAAPGRAVVYDLGAGTADVSVVADGTVLAAEGLPDAGGLDVDTAIVGYLEATYRDRDPAGWDRLRRPATAADRRTWRQLAEDVRTAKEMLSRTAQTFVHIPLLGIDAPLGRDELERIATPLLLRTIEVATGALTAAGVPIPPPSPVLLVGGASRMPLVATLLHRHLKVAPTLADRPDLAVALGALLLADSAATAAPVPVAGRLPDPPPASPAAPSTPAPPATPTLATAPAPAPAHGGAAEGTEVAMPALGESVTEGTVTRWLKQVGESVEVDEPLLEVSTDKVDTEIPSPAAGTVLDIKVQQDQTAGVGTVLAIVGSGSPAAARAGAGEPAPTNEPGETAGSADKPRPDPVTYTKKRHKQAIDAGSKGSSVSVVVLVFLWLFPLISNQLDEYHGAKFTHNVFASAIIMCAAAVLAAVVSFFRPVSALTVGPDALRLERRHISGAVVTITVPRHSIERIGISTSAPKNRLVVWCRDGHTPDGFARLDTRPGGGSLLCNLNDVTKADDRTVEIHRIGSAIEALAGAAYAEI</sequence>
<keyword evidence="3" id="KW-0450">Lipoyl</keyword>
<dbReference type="PROSITE" id="PS01036">
    <property type="entry name" value="HSP70_3"/>
    <property type="match status" value="1"/>
</dbReference>
<feature type="transmembrane region" description="Helical" evidence="8">
    <location>
        <begin position="519"/>
        <end position="537"/>
    </location>
</feature>
<dbReference type="InterPro" id="IPR000089">
    <property type="entry name" value="Biotin_lipoyl"/>
</dbReference>
<dbReference type="InterPro" id="IPR003016">
    <property type="entry name" value="2-oxoA_DH_lipoyl-BS"/>
</dbReference>
<evidence type="ECO:0000256" key="2">
    <source>
        <dbReference type="ARBA" id="ARBA00022741"/>
    </source>
</evidence>
<keyword evidence="4" id="KW-0067">ATP-binding</keyword>
<keyword evidence="8" id="KW-1133">Transmembrane helix</keyword>
<dbReference type="PROSITE" id="PS50968">
    <property type="entry name" value="BIOTINYL_LIPOYL"/>
    <property type="match status" value="1"/>
</dbReference>
<dbReference type="CDD" id="cd06849">
    <property type="entry name" value="lipoyl_domain"/>
    <property type="match status" value="1"/>
</dbReference>
<dbReference type="AlphaFoldDB" id="A0A7R7DQX2"/>
<dbReference type="PANTHER" id="PTHR42749:SF1">
    <property type="entry name" value="CELL SHAPE-DETERMINING PROTEIN MREB"/>
    <property type="match status" value="1"/>
</dbReference>
<keyword evidence="8" id="KW-0472">Membrane</keyword>
<dbReference type="PRINTS" id="PR00301">
    <property type="entry name" value="HEATSHOCK70"/>
</dbReference>
<dbReference type="PANTHER" id="PTHR42749">
    <property type="entry name" value="CELL SHAPE-DETERMINING PROTEIN MREB"/>
    <property type="match status" value="1"/>
</dbReference>
<protein>
    <recommendedName>
        <fullName evidence="9">Lipoyl-binding domain-containing protein</fullName>
    </recommendedName>
</protein>
<evidence type="ECO:0000256" key="4">
    <source>
        <dbReference type="ARBA" id="ARBA00022840"/>
    </source>
</evidence>
<dbReference type="Pfam" id="PF00364">
    <property type="entry name" value="Biotin_lipoyl"/>
    <property type="match status" value="1"/>
</dbReference>
<dbReference type="InterPro" id="IPR018181">
    <property type="entry name" value="Heat_shock_70_CS"/>
</dbReference>
<dbReference type="GO" id="GO:0005524">
    <property type="term" value="F:ATP binding"/>
    <property type="evidence" value="ECO:0007669"/>
    <property type="project" value="UniProtKB-KW"/>
</dbReference>
<evidence type="ECO:0000256" key="1">
    <source>
        <dbReference type="ARBA" id="ARBA00007381"/>
    </source>
</evidence>
<dbReference type="Gene3D" id="3.90.640.10">
    <property type="entry name" value="Actin, Chain A, domain 4"/>
    <property type="match status" value="1"/>
</dbReference>
<keyword evidence="11" id="KW-1185">Reference proteome</keyword>
<dbReference type="RefSeq" id="WP_203962638.1">
    <property type="nucleotide sequence ID" value="NZ_AP023355.1"/>
</dbReference>
<evidence type="ECO:0000313" key="11">
    <source>
        <dbReference type="Proteomes" id="UP000611640"/>
    </source>
</evidence>
<evidence type="ECO:0000256" key="7">
    <source>
        <dbReference type="SAM" id="MobiDB-lite"/>
    </source>
</evidence>
<dbReference type="SUPFAM" id="SSF51230">
    <property type="entry name" value="Single hybrid motif"/>
    <property type="match status" value="1"/>
</dbReference>
<dbReference type="Gene3D" id="3.30.420.40">
    <property type="match status" value="2"/>
</dbReference>
<feature type="transmembrane region" description="Helical" evidence="8">
    <location>
        <begin position="557"/>
        <end position="576"/>
    </location>
</feature>
<evidence type="ECO:0000313" key="10">
    <source>
        <dbReference type="EMBL" id="BCJ36234.1"/>
    </source>
</evidence>
<evidence type="ECO:0000256" key="5">
    <source>
        <dbReference type="ARBA" id="ARBA00023016"/>
    </source>
</evidence>
<comment type="similarity">
    <text evidence="1">Belongs to the heat shock protein 70 family.</text>
</comment>
<feature type="region of interest" description="Disordered" evidence="7">
    <location>
        <begin position="477"/>
        <end position="507"/>
    </location>
</feature>
<dbReference type="EMBL" id="AP023355">
    <property type="protein sequence ID" value="BCJ36234.1"/>
    <property type="molecule type" value="Genomic_DNA"/>
</dbReference>
<reference evidence="10 11" key="1">
    <citation type="submission" date="2020-08" db="EMBL/GenBank/DDBJ databases">
        <title>Whole genome shotgun sequence of Actinocatenispora thailandica NBRC 105041.</title>
        <authorList>
            <person name="Komaki H."/>
            <person name="Tamura T."/>
        </authorList>
    </citation>
    <scope>NUCLEOTIDE SEQUENCE [LARGE SCALE GENOMIC DNA]</scope>
    <source>
        <strain evidence="10 11">NBRC 105041</strain>
    </source>
</reference>
<organism evidence="10 11">
    <name type="scientific">Actinocatenispora thailandica</name>
    <dbReference type="NCBI Taxonomy" id="227318"/>
    <lineage>
        <taxon>Bacteria</taxon>
        <taxon>Bacillati</taxon>
        <taxon>Actinomycetota</taxon>
        <taxon>Actinomycetes</taxon>
        <taxon>Micromonosporales</taxon>
        <taxon>Micromonosporaceae</taxon>
        <taxon>Actinocatenispora</taxon>
    </lineage>
</organism>
<dbReference type="InterPro" id="IPR013126">
    <property type="entry name" value="Hsp_70_fam"/>
</dbReference>
<evidence type="ECO:0000256" key="6">
    <source>
        <dbReference type="ARBA" id="ARBA00023186"/>
    </source>
</evidence>
<evidence type="ECO:0000259" key="9">
    <source>
        <dbReference type="PROSITE" id="PS50968"/>
    </source>
</evidence>
<feature type="compositionally biased region" description="Pro residues" evidence="7">
    <location>
        <begin position="359"/>
        <end position="377"/>
    </location>
</feature>
<feature type="compositionally biased region" description="Low complexity" evidence="7">
    <location>
        <begin position="477"/>
        <end position="487"/>
    </location>
</feature>
<evidence type="ECO:0000256" key="8">
    <source>
        <dbReference type="SAM" id="Phobius"/>
    </source>
</evidence>
<accession>A0A7R7DQX2</accession>
<dbReference type="InterPro" id="IPR043129">
    <property type="entry name" value="ATPase_NBD"/>
</dbReference>
<name>A0A7R7DQX2_9ACTN</name>
<keyword evidence="5" id="KW-0346">Stress response</keyword>
<dbReference type="Gene3D" id="2.40.50.100">
    <property type="match status" value="1"/>
</dbReference>
<dbReference type="SUPFAM" id="SSF53067">
    <property type="entry name" value="Actin-like ATPase domain"/>
    <property type="match status" value="2"/>
</dbReference>
<dbReference type="GO" id="GO:0140662">
    <property type="term" value="F:ATP-dependent protein folding chaperone"/>
    <property type="evidence" value="ECO:0007669"/>
    <property type="project" value="InterPro"/>
</dbReference>
<dbReference type="InterPro" id="IPR011053">
    <property type="entry name" value="Single_hybrid_motif"/>
</dbReference>
<proteinExistence type="inferred from homology"/>
<keyword evidence="8" id="KW-0812">Transmembrane</keyword>
<keyword evidence="6" id="KW-0143">Chaperone</keyword>
<keyword evidence="2" id="KW-0547">Nucleotide-binding</keyword>
<dbReference type="Proteomes" id="UP000611640">
    <property type="component" value="Chromosome"/>
</dbReference>
<dbReference type="PROSITE" id="PS00189">
    <property type="entry name" value="LIPOYL"/>
    <property type="match status" value="1"/>
</dbReference>
<evidence type="ECO:0000256" key="3">
    <source>
        <dbReference type="ARBA" id="ARBA00022823"/>
    </source>
</evidence>
<dbReference type="KEGG" id="atl:Athai_37370"/>
<dbReference type="Pfam" id="PF00012">
    <property type="entry name" value="HSP70"/>
    <property type="match status" value="1"/>
</dbReference>
<gene>
    <name evidence="10" type="ORF">Athai_37370</name>
</gene>
<feature type="domain" description="Lipoyl-binding" evidence="9">
    <location>
        <begin position="396"/>
        <end position="471"/>
    </location>
</feature>
<feature type="region of interest" description="Disordered" evidence="7">
    <location>
        <begin position="353"/>
        <end position="393"/>
    </location>
</feature>